<evidence type="ECO:0000256" key="2">
    <source>
        <dbReference type="ARBA" id="ARBA00012865"/>
    </source>
</evidence>
<evidence type="ECO:0000256" key="7">
    <source>
        <dbReference type="SAM" id="MobiDB-lite"/>
    </source>
</evidence>
<evidence type="ECO:0000256" key="1">
    <source>
        <dbReference type="ARBA" id="ARBA00009009"/>
    </source>
</evidence>
<feature type="compositionally biased region" description="Basic and acidic residues" evidence="7">
    <location>
        <begin position="1"/>
        <end position="11"/>
    </location>
</feature>
<dbReference type="GO" id="GO:0030655">
    <property type="term" value="P:beta-lactam antibiotic catabolic process"/>
    <property type="evidence" value="ECO:0007669"/>
    <property type="project" value="InterPro"/>
</dbReference>
<evidence type="ECO:0000256" key="6">
    <source>
        <dbReference type="RuleBase" id="RU361140"/>
    </source>
</evidence>
<dbReference type="NCBIfam" id="NF033103">
    <property type="entry name" value="bla_class_A"/>
    <property type="match status" value="1"/>
</dbReference>
<keyword evidence="5 6" id="KW-0046">Antibiotic resistance</keyword>
<dbReference type="Pfam" id="PF13354">
    <property type="entry name" value="Beta-lactamase2"/>
    <property type="match status" value="1"/>
</dbReference>
<dbReference type="Proteomes" id="UP000516428">
    <property type="component" value="Chromosome"/>
</dbReference>
<dbReference type="PRINTS" id="PR00118">
    <property type="entry name" value="BLACTAMASEA"/>
</dbReference>
<dbReference type="InterPro" id="IPR012338">
    <property type="entry name" value="Beta-lactam/transpept-like"/>
</dbReference>
<dbReference type="EMBL" id="CP061281">
    <property type="protein sequence ID" value="QNS02841.1"/>
    <property type="molecule type" value="Genomic_DNA"/>
</dbReference>
<dbReference type="AlphaFoldDB" id="A0A7H1B286"/>
<dbReference type="SUPFAM" id="SSF56601">
    <property type="entry name" value="beta-lactamase/transpeptidase-like"/>
    <property type="match status" value="1"/>
</dbReference>
<keyword evidence="10" id="KW-1185">Reference proteome</keyword>
<organism evidence="9 10">
    <name type="scientific">Streptomyces xanthii</name>
    <dbReference type="NCBI Taxonomy" id="2768069"/>
    <lineage>
        <taxon>Bacteria</taxon>
        <taxon>Bacillati</taxon>
        <taxon>Actinomycetota</taxon>
        <taxon>Actinomycetes</taxon>
        <taxon>Kitasatosporales</taxon>
        <taxon>Streptomycetaceae</taxon>
        <taxon>Streptomyces</taxon>
    </lineage>
</organism>
<keyword evidence="4 6" id="KW-0378">Hydrolase</keyword>
<dbReference type="PANTHER" id="PTHR35333:SF3">
    <property type="entry name" value="BETA-LACTAMASE-TYPE TRANSPEPTIDASE FOLD CONTAINING PROTEIN"/>
    <property type="match status" value="1"/>
</dbReference>
<dbReference type="Gene3D" id="3.40.710.10">
    <property type="entry name" value="DD-peptidase/beta-lactamase superfamily"/>
    <property type="match status" value="1"/>
</dbReference>
<evidence type="ECO:0000256" key="4">
    <source>
        <dbReference type="ARBA" id="ARBA00022801"/>
    </source>
</evidence>
<evidence type="ECO:0000256" key="3">
    <source>
        <dbReference type="ARBA" id="ARBA00018879"/>
    </source>
</evidence>
<evidence type="ECO:0000313" key="10">
    <source>
        <dbReference type="Proteomes" id="UP000516428"/>
    </source>
</evidence>
<feature type="domain" description="Beta-lactamase class A catalytic" evidence="8">
    <location>
        <begin position="93"/>
        <end position="314"/>
    </location>
</feature>
<evidence type="ECO:0000313" key="9">
    <source>
        <dbReference type="EMBL" id="QNS02841.1"/>
    </source>
</evidence>
<dbReference type="InterPro" id="IPR006311">
    <property type="entry name" value="TAT_signal"/>
</dbReference>
<protein>
    <recommendedName>
        <fullName evidence="3 6">Beta-lactamase</fullName>
        <ecNumber evidence="2 6">3.5.2.6</ecNumber>
    </recommendedName>
</protein>
<dbReference type="GO" id="GO:0008800">
    <property type="term" value="F:beta-lactamase activity"/>
    <property type="evidence" value="ECO:0007669"/>
    <property type="project" value="UniProtKB-UniRule"/>
</dbReference>
<sequence>MAAGRRVDSRGPARGRPRTARHLRRPTLEPTATSPSRRAILALGAGTALAATLTASGAAAATVPVTKTVTTPRGSAVTGRLRALERRYAARLGVYAHDLGTGRTVRHRAGERFPVCSVFKGIAVAAVLRDLDRDGTYLARRLRYTQDDVDKAGHAPVTGLPENVAGGLTVAELCAAAVSESDNAAANVLLRELGGPTAVTRFCRSIGDDITRLDRWEPELNSAEPWRRTDVTTPHAAGLTYARLVVGKALARDDRDLLTGWLVANSTNKARFRAGLPADWVLADKTGGGSDYGVANDVGVVRPPGRAPIVLSVLSTTYAPEGPSQNQLVADAARVVAEHLVPGA</sequence>
<dbReference type="PANTHER" id="PTHR35333">
    <property type="entry name" value="BETA-LACTAMASE"/>
    <property type="match status" value="1"/>
</dbReference>
<dbReference type="InterPro" id="IPR045155">
    <property type="entry name" value="Beta-lactam_cat"/>
</dbReference>
<dbReference type="PROSITE" id="PS51318">
    <property type="entry name" value="TAT"/>
    <property type="match status" value="1"/>
</dbReference>
<dbReference type="KEGG" id="sxn:IAG42_03850"/>
<feature type="compositionally biased region" description="Basic residues" evidence="7">
    <location>
        <begin position="13"/>
        <end position="25"/>
    </location>
</feature>
<dbReference type="GO" id="GO:0046677">
    <property type="term" value="P:response to antibiotic"/>
    <property type="evidence" value="ECO:0007669"/>
    <property type="project" value="UniProtKB-UniRule"/>
</dbReference>
<dbReference type="InterPro" id="IPR023650">
    <property type="entry name" value="Beta-lactam_class-A_AS"/>
</dbReference>
<evidence type="ECO:0000256" key="5">
    <source>
        <dbReference type="ARBA" id="ARBA00023251"/>
    </source>
</evidence>
<dbReference type="InterPro" id="IPR000871">
    <property type="entry name" value="Beta-lactam_class-A"/>
</dbReference>
<accession>A0A7H1B286</accession>
<feature type="region of interest" description="Disordered" evidence="7">
    <location>
        <begin position="1"/>
        <end position="36"/>
    </location>
</feature>
<name>A0A7H1B286_9ACTN</name>
<comment type="catalytic activity">
    <reaction evidence="6">
        <text>a beta-lactam + H2O = a substituted beta-amino acid</text>
        <dbReference type="Rhea" id="RHEA:20401"/>
        <dbReference type="ChEBI" id="CHEBI:15377"/>
        <dbReference type="ChEBI" id="CHEBI:35627"/>
        <dbReference type="ChEBI" id="CHEBI:140347"/>
        <dbReference type="EC" id="3.5.2.6"/>
    </reaction>
</comment>
<comment type="similarity">
    <text evidence="1 6">Belongs to the class-A beta-lactamase family.</text>
</comment>
<dbReference type="PROSITE" id="PS00146">
    <property type="entry name" value="BETA_LACTAMASE_A"/>
    <property type="match status" value="1"/>
</dbReference>
<evidence type="ECO:0000259" key="8">
    <source>
        <dbReference type="Pfam" id="PF13354"/>
    </source>
</evidence>
<gene>
    <name evidence="9" type="primary">bla</name>
    <name evidence="9" type="ORF">IAG42_03850</name>
</gene>
<proteinExistence type="inferred from homology"/>
<dbReference type="EC" id="3.5.2.6" evidence="2 6"/>
<reference evidence="9 10" key="1">
    <citation type="submission" date="2020-09" db="EMBL/GenBank/DDBJ databases">
        <title>A novel species.</title>
        <authorList>
            <person name="Gao J."/>
        </authorList>
    </citation>
    <scope>NUCLEOTIDE SEQUENCE [LARGE SCALE GENOMIC DNA]</scope>
    <source>
        <strain evidence="9 10">CRXT-Y-14</strain>
    </source>
</reference>